<keyword evidence="1" id="KW-1133">Transmembrane helix</keyword>
<sequence length="44" mass="4996">MKRIYCNATDQFFPAEQTMNIVADILPYTLLIGAMVARYLISAK</sequence>
<dbReference type="Proteomes" id="UP000462435">
    <property type="component" value="Unassembled WGS sequence"/>
</dbReference>
<organism evidence="2 3">
    <name type="scientific">Herbaspirillum frisingense</name>
    <dbReference type="NCBI Taxonomy" id="92645"/>
    <lineage>
        <taxon>Bacteria</taxon>
        <taxon>Pseudomonadati</taxon>
        <taxon>Pseudomonadota</taxon>
        <taxon>Betaproteobacteria</taxon>
        <taxon>Burkholderiales</taxon>
        <taxon>Oxalobacteraceae</taxon>
        <taxon>Herbaspirillum</taxon>
    </lineage>
</organism>
<keyword evidence="1" id="KW-0472">Membrane</keyword>
<gene>
    <name evidence="2" type="ORF">GAK35_03528</name>
</gene>
<keyword evidence="1" id="KW-0812">Transmembrane</keyword>
<comment type="caution">
    <text evidence="2">The sequence shown here is derived from an EMBL/GenBank/DDBJ whole genome shotgun (WGS) entry which is preliminary data.</text>
</comment>
<evidence type="ECO:0000313" key="3">
    <source>
        <dbReference type="Proteomes" id="UP000462435"/>
    </source>
</evidence>
<name>A0A7V8FU17_9BURK</name>
<dbReference type="AlphaFoldDB" id="A0A7V8FU17"/>
<reference evidence="3" key="1">
    <citation type="journal article" date="2020" name="MBio">
        <title>Horizontal gene transfer to a defensive symbiont with a reduced genome amongst a multipartite beetle microbiome.</title>
        <authorList>
            <person name="Waterworth S.C."/>
            <person name="Florez L.V."/>
            <person name="Rees E.R."/>
            <person name="Hertweck C."/>
            <person name="Kaltenpoth M."/>
            <person name="Kwan J.C."/>
        </authorList>
    </citation>
    <scope>NUCLEOTIDE SEQUENCE [LARGE SCALE GENOMIC DNA]</scope>
</reference>
<evidence type="ECO:0000313" key="2">
    <source>
        <dbReference type="EMBL" id="KAF1040305.1"/>
    </source>
</evidence>
<accession>A0A7V8FU17</accession>
<proteinExistence type="predicted"/>
<dbReference type="EMBL" id="WNDX01000140">
    <property type="protein sequence ID" value="KAF1040305.1"/>
    <property type="molecule type" value="Genomic_DNA"/>
</dbReference>
<feature type="transmembrane region" description="Helical" evidence="1">
    <location>
        <begin position="21"/>
        <end position="41"/>
    </location>
</feature>
<evidence type="ECO:0000256" key="1">
    <source>
        <dbReference type="SAM" id="Phobius"/>
    </source>
</evidence>
<protein>
    <submittedName>
        <fullName evidence="2">Uncharacterized protein</fullName>
    </submittedName>
</protein>